<dbReference type="InterPro" id="IPR005145">
    <property type="entry name" value="Sua5_C"/>
</dbReference>
<organism evidence="15 16">
    <name type="scientific">Blautia hominis</name>
    <dbReference type="NCBI Taxonomy" id="2025493"/>
    <lineage>
        <taxon>Bacteria</taxon>
        <taxon>Bacillati</taxon>
        <taxon>Bacillota</taxon>
        <taxon>Clostridia</taxon>
        <taxon>Lachnospirales</taxon>
        <taxon>Lachnospiraceae</taxon>
        <taxon>Blautia</taxon>
    </lineage>
</organism>
<evidence type="ECO:0000256" key="13">
    <source>
        <dbReference type="PIRNR" id="PIRNR004930"/>
    </source>
</evidence>
<dbReference type="PIRSF" id="PIRSF004930">
    <property type="entry name" value="Tln_factor_SUA5"/>
    <property type="match status" value="1"/>
</dbReference>
<dbReference type="Gene3D" id="3.90.870.10">
    <property type="entry name" value="DHBP synthase"/>
    <property type="match status" value="1"/>
</dbReference>
<comment type="similarity">
    <text evidence="2 13">Belongs to the SUA5 family.</text>
</comment>
<dbReference type="Gene3D" id="3.40.50.11030">
    <property type="entry name" value="Threonylcarbamoyl-AMP synthase, C-terminal domain"/>
    <property type="match status" value="1"/>
</dbReference>
<evidence type="ECO:0000256" key="9">
    <source>
        <dbReference type="ARBA" id="ARBA00022741"/>
    </source>
</evidence>
<evidence type="ECO:0000256" key="10">
    <source>
        <dbReference type="ARBA" id="ARBA00022840"/>
    </source>
</evidence>
<dbReference type="EMBL" id="BAABYW010000001">
    <property type="protein sequence ID" value="GAA6406920.1"/>
    <property type="molecule type" value="Genomic_DNA"/>
</dbReference>
<proteinExistence type="inferred from homology"/>
<keyword evidence="6 13" id="KW-0808">Transferase</keyword>
<evidence type="ECO:0000256" key="4">
    <source>
        <dbReference type="ARBA" id="ARBA00015492"/>
    </source>
</evidence>
<evidence type="ECO:0000256" key="3">
    <source>
        <dbReference type="ARBA" id="ARBA00012584"/>
    </source>
</evidence>
<accession>A0ABQ0B637</accession>
<dbReference type="InterPro" id="IPR010923">
    <property type="entry name" value="T(6)A37_SUA5"/>
</dbReference>
<gene>
    <name evidence="15" type="ORF">K040078D81_10370</name>
</gene>
<dbReference type="EC" id="2.7.7.87" evidence="3 13"/>
<dbReference type="InterPro" id="IPR006070">
    <property type="entry name" value="Sua5-like_dom"/>
</dbReference>
<keyword evidence="9 13" id="KW-0547">Nucleotide-binding</keyword>
<protein>
    <recommendedName>
        <fullName evidence="4 13">Threonylcarbamoyl-AMP synthase</fullName>
        <shortName evidence="13">TC-AMP synthase</shortName>
        <ecNumber evidence="3 13">2.7.7.87</ecNumber>
    </recommendedName>
    <alternativeName>
        <fullName evidence="11 13">L-threonylcarbamoyladenylate synthase</fullName>
    </alternativeName>
</protein>
<comment type="function">
    <text evidence="13">Required for the formation of a threonylcarbamoyl group on adenosine at position 37 (t(6)A37) in tRNAs that read codons beginning with adenine.</text>
</comment>
<dbReference type="PANTHER" id="PTHR17490">
    <property type="entry name" value="SUA5"/>
    <property type="match status" value="1"/>
</dbReference>
<name>A0ABQ0B637_9FIRM</name>
<evidence type="ECO:0000256" key="11">
    <source>
        <dbReference type="ARBA" id="ARBA00029774"/>
    </source>
</evidence>
<evidence type="ECO:0000313" key="16">
    <source>
        <dbReference type="Proteomes" id="UP001600943"/>
    </source>
</evidence>
<evidence type="ECO:0000256" key="7">
    <source>
        <dbReference type="ARBA" id="ARBA00022694"/>
    </source>
</evidence>
<evidence type="ECO:0000313" key="15">
    <source>
        <dbReference type="EMBL" id="GAA6406920.1"/>
    </source>
</evidence>
<evidence type="ECO:0000259" key="14">
    <source>
        <dbReference type="PROSITE" id="PS51163"/>
    </source>
</evidence>
<dbReference type="Pfam" id="PF01300">
    <property type="entry name" value="Sua5_yciO_yrdC"/>
    <property type="match status" value="1"/>
</dbReference>
<dbReference type="Pfam" id="PF03481">
    <property type="entry name" value="Sua5_C"/>
    <property type="match status" value="1"/>
</dbReference>
<dbReference type="InterPro" id="IPR050156">
    <property type="entry name" value="TC-AMP_synthase_SUA5"/>
</dbReference>
<evidence type="ECO:0000256" key="1">
    <source>
        <dbReference type="ARBA" id="ARBA00004496"/>
    </source>
</evidence>
<dbReference type="Proteomes" id="UP001600943">
    <property type="component" value="Unassembled WGS sequence"/>
</dbReference>
<sequence length="363" mass="39779">MVMYVKNYRKKRENVKTIILAVDREHPDESAIRQAGEILKNGGLVAFPTETVYGLGGDGLNAKSSEKIYAAKGRPSDNPLIIHIADMESLDRIVSHVPEKARKMAEKFWPGPLTMIFKKSDAVPYETTGGLDSVAVRMPSHPVALSLIRLGGGYIAAPSANTSGRPSPTKAAHVEEDLTGRVDMILDGGDVGIGLESTIVDFTEEIPVILRPGYISQEMVEAVIGPVRMDRGLLITDEKVKPKAPGMKYRHYAPKAGLTIVEGSTEQVIKTINERSRILQAQGKQVGVIGTDETVGAYEAQVIKSIGTRQDEETIARHLFGLLREFDEEQVDYIFSESFDTPRMGQAIMNRLLKAAGHHLIHV</sequence>
<evidence type="ECO:0000256" key="5">
    <source>
        <dbReference type="ARBA" id="ARBA00022490"/>
    </source>
</evidence>
<keyword evidence="5 13" id="KW-0963">Cytoplasm</keyword>
<evidence type="ECO:0000256" key="12">
    <source>
        <dbReference type="ARBA" id="ARBA00048366"/>
    </source>
</evidence>
<dbReference type="InterPro" id="IPR038385">
    <property type="entry name" value="Sua5/YwlC_C"/>
</dbReference>
<keyword evidence="16" id="KW-1185">Reference proteome</keyword>
<comment type="caution">
    <text evidence="15">The sequence shown here is derived from an EMBL/GenBank/DDBJ whole genome shotgun (WGS) entry which is preliminary data.</text>
</comment>
<dbReference type="NCBIfam" id="TIGR00057">
    <property type="entry name" value="L-threonylcarbamoyladenylate synthase"/>
    <property type="match status" value="1"/>
</dbReference>
<keyword evidence="10 13" id="KW-0067">ATP-binding</keyword>
<dbReference type="PANTHER" id="PTHR17490:SF16">
    <property type="entry name" value="THREONYLCARBAMOYL-AMP SYNTHASE"/>
    <property type="match status" value="1"/>
</dbReference>
<evidence type="ECO:0000256" key="2">
    <source>
        <dbReference type="ARBA" id="ARBA00007663"/>
    </source>
</evidence>
<evidence type="ECO:0000256" key="8">
    <source>
        <dbReference type="ARBA" id="ARBA00022695"/>
    </source>
</evidence>
<reference evidence="15 16" key="1">
    <citation type="submission" date="2024-04" db="EMBL/GenBank/DDBJ databases">
        <title>Defined microbial consortia suppress multidrug-resistant proinflammatory Enterobacteriaceae via ecological control.</title>
        <authorList>
            <person name="Furuichi M."/>
            <person name="Kawaguchi T."/>
            <person name="Pust M."/>
            <person name="Yasuma K."/>
            <person name="Plichta D."/>
            <person name="Hasegawa N."/>
            <person name="Ohya T."/>
            <person name="Bhattarai S."/>
            <person name="Sasajima S."/>
            <person name="Aoto Y."/>
            <person name="Tuganbaev T."/>
            <person name="Yaginuma M."/>
            <person name="Ueda M."/>
            <person name="Okahashi N."/>
            <person name="Amafuji K."/>
            <person name="Kiridooshi Y."/>
            <person name="Sugita K."/>
            <person name="Strazar M."/>
            <person name="Skelly A."/>
            <person name="Suda W."/>
            <person name="Hattori M."/>
            <person name="Nakamoto N."/>
            <person name="Caballero S."/>
            <person name="Norman J."/>
            <person name="Olle B."/>
            <person name="Tanoue T."/>
            <person name="Arita M."/>
            <person name="Bucci V."/>
            <person name="Atarashi K."/>
            <person name="Xavier R."/>
            <person name="Honda K."/>
        </authorList>
    </citation>
    <scope>NUCLEOTIDE SEQUENCE [LARGE SCALE GENOMIC DNA]</scope>
    <source>
        <strain evidence="16">k04-0078-D8-1</strain>
    </source>
</reference>
<dbReference type="InterPro" id="IPR017945">
    <property type="entry name" value="DHBP_synth_RibB-like_a/b_dom"/>
</dbReference>
<keyword evidence="8 13" id="KW-0548">Nucleotidyltransferase</keyword>
<keyword evidence="7 13" id="KW-0819">tRNA processing</keyword>
<comment type="subcellular location">
    <subcellularLocation>
        <location evidence="1 13">Cytoplasm</location>
    </subcellularLocation>
</comment>
<dbReference type="PROSITE" id="PS51163">
    <property type="entry name" value="YRDC"/>
    <property type="match status" value="1"/>
</dbReference>
<comment type="catalytic activity">
    <reaction evidence="12 13">
        <text>L-threonine + hydrogencarbonate + ATP = L-threonylcarbamoyladenylate + diphosphate + H2O</text>
        <dbReference type="Rhea" id="RHEA:36407"/>
        <dbReference type="ChEBI" id="CHEBI:15377"/>
        <dbReference type="ChEBI" id="CHEBI:17544"/>
        <dbReference type="ChEBI" id="CHEBI:30616"/>
        <dbReference type="ChEBI" id="CHEBI:33019"/>
        <dbReference type="ChEBI" id="CHEBI:57926"/>
        <dbReference type="ChEBI" id="CHEBI:73682"/>
        <dbReference type="EC" id="2.7.7.87"/>
    </reaction>
</comment>
<evidence type="ECO:0000256" key="6">
    <source>
        <dbReference type="ARBA" id="ARBA00022679"/>
    </source>
</evidence>
<dbReference type="SUPFAM" id="SSF55821">
    <property type="entry name" value="YrdC/RibB"/>
    <property type="match status" value="1"/>
</dbReference>
<feature type="domain" description="YrdC-like" evidence="14">
    <location>
        <begin position="29"/>
        <end position="215"/>
    </location>
</feature>